<evidence type="ECO:0000256" key="2">
    <source>
        <dbReference type="ARBA" id="ARBA00022803"/>
    </source>
</evidence>
<dbReference type="SUPFAM" id="SSF48452">
    <property type="entry name" value="TPR-like"/>
    <property type="match status" value="1"/>
</dbReference>
<accession>A0A166QY92</accession>
<dbReference type="AlphaFoldDB" id="A0A166QY92"/>
<dbReference type="Proteomes" id="UP000076584">
    <property type="component" value="Unassembled WGS sequence"/>
</dbReference>
<keyword evidence="1" id="KW-0677">Repeat</keyword>
<dbReference type="STRING" id="1573173.A0A166QY92"/>
<protein>
    <submittedName>
        <fullName evidence="3">Kinesin light chain 1</fullName>
    </submittedName>
</protein>
<organism evidence="3 4">
    <name type="scientific">Colletotrichum incanum</name>
    <name type="common">Soybean anthracnose fungus</name>
    <dbReference type="NCBI Taxonomy" id="1573173"/>
    <lineage>
        <taxon>Eukaryota</taxon>
        <taxon>Fungi</taxon>
        <taxon>Dikarya</taxon>
        <taxon>Ascomycota</taxon>
        <taxon>Pezizomycotina</taxon>
        <taxon>Sordariomycetes</taxon>
        <taxon>Hypocreomycetidae</taxon>
        <taxon>Glomerellales</taxon>
        <taxon>Glomerellaceae</taxon>
        <taxon>Colletotrichum</taxon>
        <taxon>Colletotrichum spaethianum species complex</taxon>
    </lineage>
</organism>
<dbReference type="Pfam" id="PF13424">
    <property type="entry name" value="TPR_12"/>
    <property type="match status" value="1"/>
</dbReference>
<dbReference type="InterPro" id="IPR011990">
    <property type="entry name" value="TPR-like_helical_dom_sf"/>
</dbReference>
<dbReference type="PANTHER" id="PTHR45641">
    <property type="entry name" value="TETRATRICOPEPTIDE REPEAT PROTEIN (AFU_ORTHOLOGUE AFUA_6G03870)"/>
    <property type="match status" value="1"/>
</dbReference>
<dbReference type="PANTHER" id="PTHR45641:SF19">
    <property type="entry name" value="NEPHROCYSTIN-3"/>
    <property type="match status" value="1"/>
</dbReference>
<dbReference type="Pfam" id="PF13176">
    <property type="entry name" value="TPR_7"/>
    <property type="match status" value="1"/>
</dbReference>
<evidence type="ECO:0000256" key="1">
    <source>
        <dbReference type="ARBA" id="ARBA00022737"/>
    </source>
</evidence>
<name>A0A166QY92_COLIC</name>
<keyword evidence="2" id="KW-0802">TPR repeat</keyword>
<dbReference type="EMBL" id="LFIW01002504">
    <property type="protein sequence ID" value="KZL68508.1"/>
    <property type="molecule type" value="Genomic_DNA"/>
</dbReference>
<comment type="caution">
    <text evidence="3">The sequence shown here is derived from an EMBL/GenBank/DDBJ whole genome shotgun (WGS) entry which is preliminary data.</text>
</comment>
<gene>
    <name evidence="3" type="ORF">CI238_00249</name>
</gene>
<sequence length="138" mass="15720">MYKQALQGREKALGPDHTLTLKTINNLGTLYKDQDQFKEAEAMIYIPALNTLQNLGSMFETLGDYDKAISYYQRAQDGFLFVLGSQNQRCTYISSRICPLQFSTQKMDISYSVEKTAGRGLKARWSRLKGQSKATWSQ</sequence>
<dbReference type="Gene3D" id="1.25.40.10">
    <property type="entry name" value="Tetratricopeptide repeat domain"/>
    <property type="match status" value="2"/>
</dbReference>
<keyword evidence="4" id="KW-1185">Reference proteome</keyword>
<evidence type="ECO:0000313" key="3">
    <source>
        <dbReference type="EMBL" id="KZL68508.1"/>
    </source>
</evidence>
<dbReference type="InterPro" id="IPR019734">
    <property type="entry name" value="TPR_rpt"/>
</dbReference>
<evidence type="ECO:0000313" key="4">
    <source>
        <dbReference type="Proteomes" id="UP000076584"/>
    </source>
</evidence>
<reference evidence="3 4" key="1">
    <citation type="submission" date="2015-06" db="EMBL/GenBank/DDBJ databases">
        <title>Survival trade-offs in plant roots during colonization by closely related pathogenic and mutualistic fungi.</title>
        <authorList>
            <person name="Hacquard S."/>
            <person name="Kracher B."/>
            <person name="Hiruma K."/>
            <person name="Weinman A."/>
            <person name="Muench P."/>
            <person name="Garrido Oter R."/>
            <person name="Ver Loren van Themaat E."/>
            <person name="Dallerey J.-F."/>
            <person name="Damm U."/>
            <person name="Henrissat B."/>
            <person name="Lespinet O."/>
            <person name="Thon M."/>
            <person name="Kemen E."/>
            <person name="McHardy A.C."/>
            <person name="Schulze-Lefert P."/>
            <person name="O'Connell R.J."/>
        </authorList>
    </citation>
    <scope>NUCLEOTIDE SEQUENCE [LARGE SCALE GENOMIC DNA]</scope>
    <source>
        <strain evidence="3 4">MAFF 238704</strain>
    </source>
</reference>
<proteinExistence type="predicted"/>